<gene>
    <name evidence="8" type="ORF">IBL28_21500</name>
</gene>
<feature type="transmembrane region" description="Helical" evidence="6">
    <location>
        <begin position="118"/>
        <end position="142"/>
    </location>
</feature>
<keyword evidence="3 6" id="KW-1133">Transmembrane helix</keyword>
<feature type="transmembrane region" description="Helical" evidence="6">
    <location>
        <begin position="387"/>
        <end position="405"/>
    </location>
</feature>
<reference evidence="8 9" key="1">
    <citation type="submission" date="2020-09" db="EMBL/GenBank/DDBJ databases">
        <title>Sinomicrobium weinanense sp. nov., a halophilic bacteria isolated from saline-alkali soil.</title>
        <authorList>
            <person name="Wu P."/>
            <person name="Ren H."/>
            <person name="Mei Y."/>
            <person name="Liang Y."/>
            <person name="Chen Z."/>
        </authorList>
    </citation>
    <scope>NUCLEOTIDE SEQUENCE [LARGE SCALE GENOMIC DNA]</scope>
    <source>
        <strain evidence="8 9">FJxs</strain>
    </source>
</reference>
<dbReference type="Gene3D" id="1.25.40.10">
    <property type="entry name" value="Tetratricopeptide repeat domain"/>
    <property type="match status" value="1"/>
</dbReference>
<feature type="transmembrane region" description="Helical" evidence="6">
    <location>
        <begin position="69"/>
        <end position="88"/>
    </location>
</feature>
<dbReference type="InterPro" id="IPR011990">
    <property type="entry name" value="TPR-like_helical_dom_sf"/>
</dbReference>
<dbReference type="PANTHER" id="PTHR37422">
    <property type="entry name" value="TEICHURONIC ACID BIOSYNTHESIS PROTEIN TUAE"/>
    <property type="match status" value="1"/>
</dbReference>
<feature type="repeat" description="TPR" evidence="5">
    <location>
        <begin position="541"/>
        <end position="574"/>
    </location>
</feature>
<feature type="transmembrane region" description="Helical" evidence="6">
    <location>
        <begin position="201"/>
        <end position="223"/>
    </location>
</feature>
<evidence type="ECO:0000256" key="1">
    <source>
        <dbReference type="ARBA" id="ARBA00004141"/>
    </source>
</evidence>
<evidence type="ECO:0000313" key="9">
    <source>
        <dbReference type="Proteomes" id="UP000653730"/>
    </source>
</evidence>
<evidence type="ECO:0000256" key="2">
    <source>
        <dbReference type="ARBA" id="ARBA00022692"/>
    </source>
</evidence>
<dbReference type="EMBL" id="JACVDC010000132">
    <property type="protein sequence ID" value="MBC9798556.1"/>
    <property type="molecule type" value="Genomic_DNA"/>
</dbReference>
<proteinExistence type="predicted"/>
<dbReference type="Pfam" id="PF04932">
    <property type="entry name" value="Wzy_C"/>
    <property type="match status" value="1"/>
</dbReference>
<evidence type="ECO:0000313" key="8">
    <source>
        <dbReference type="EMBL" id="MBC9798556.1"/>
    </source>
</evidence>
<dbReference type="PANTHER" id="PTHR37422:SF13">
    <property type="entry name" value="LIPOPOLYSACCHARIDE BIOSYNTHESIS PROTEIN PA4999-RELATED"/>
    <property type="match status" value="1"/>
</dbReference>
<comment type="caution">
    <text evidence="8">The sequence shown here is derived from an EMBL/GenBank/DDBJ whole genome shotgun (WGS) entry which is preliminary data.</text>
</comment>
<dbReference type="SUPFAM" id="SSF48452">
    <property type="entry name" value="TPR-like"/>
    <property type="match status" value="1"/>
</dbReference>
<feature type="transmembrane region" description="Helical" evidence="6">
    <location>
        <begin position="94"/>
        <end position="111"/>
    </location>
</feature>
<protein>
    <submittedName>
        <fullName evidence="8">O-antigen ligase family protein</fullName>
    </submittedName>
</protein>
<dbReference type="InterPro" id="IPR051533">
    <property type="entry name" value="WaaL-like"/>
</dbReference>
<organism evidence="8 9">
    <name type="scientific">Sinomicrobium weinanense</name>
    <dbReference type="NCBI Taxonomy" id="2842200"/>
    <lineage>
        <taxon>Bacteria</taxon>
        <taxon>Pseudomonadati</taxon>
        <taxon>Bacteroidota</taxon>
        <taxon>Flavobacteriia</taxon>
        <taxon>Flavobacteriales</taxon>
        <taxon>Flavobacteriaceae</taxon>
        <taxon>Sinomicrobium</taxon>
    </lineage>
</organism>
<feature type="transmembrane region" description="Helical" evidence="6">
    <location>
        <begin position="362"/>
        <end position="380"/>
    </location>
</feature>
<dbReference type="RefSeq" id="WP_187967671.1">
    <property type="nucleotide sequence ID" value="NZ_JACVDC010000132.1"/>
</dbReference>
<dbReference type="AlphaFoldDB" id="A0A926JWB6"/>
<evidence type="ECO:0000256" key="4">
    <source>
        <dbReference type="ARBA" id="ARBA00023136"/>
    </source>
</evidence>
<dbReference type="PROSITE" id="PS50005">
    <property type="entry name" value="TPR"/>
    <property type="match status" value="1"/>
</dbReference>
<keyword evidence="8" id="KW-0436">Ligase</keyword>
<keyword evidence="9" id="KW-1185">Reference proteome</keyword>
<feature type="domain" description="O-antigen ligase-related" evidence="7">
    <location>
        <begin position="215"/>
        <end position="369"/>
    </location>
</feature>
<sequence length="643" mass="72762">MAKFKIFIDAILSGAICLLLIVLASVNVPDLINSTQTGKSIFFFYSVIFIVILTFVKLLFSPLIIRIKLLDGCLLILLFYISINRYWIQSVSGFSLRYYEFIGLSFLYLALRNTSFKALPYFLLSVCLSGILQAILGFGQLLGYIPSNHAGFKMTGSFFNPGPFGGFLAIVFVISLGSYLFREQIMSIISSKEDKVSILWVRIQSFLFHYVPLVSLILILIILPSTRSRAAWFAVLVGGGFVLLYKYNRILLPMIQRWRKMLLWQKALLGVIALLLMCSSIFGVYHFKKNSADGRILIWKVSTSGIIMHNPAFGVGFDRFKANYMNDQADYFKEVGEGKEAALADNTYYAFNEVLQFIAENGFIGFVILGLTGIVCLGIKTSRQERFLKIKSLGVLLSLLAFGLFSYPMQILPIKMEMILALALLSRSDRRTIYGISSTPSRIRNVLVMKTCMICVLGLVVWQSIPKITSIKDNFQVWRRALDIYNSGLYKESLSEFKWAYSGIGSDGDFLMNYGKALVMANEHRRAREVLEQAKKYLNTTIIETALGDTYKGLGLYEEAEEAYQRASYMIPGRFYPEYLLAKLYVETGQHIKAKNKAEEVLGKKVKIPSMAIEEIKAEMRRIINDIEVDQGEEENPPGFENS</sequence>
<name>A0A926JWB6_9FLAO</name>
<dbReference type="InterPro" id="IPR019734">
    <property type="entry name" value="TPR_rpt"/>
</dbReference>
<evidence type="ECO:0000256" key="6">
    <source>
        <dbReference type="SAM" id="Phobius"/>
    </source>
</evidence>
<feature type="transmembrane region" description="Helical" evidence="6">
    <location>
        <begin position="267"/>
        <end position="287"/>
    </location>
</feature>
<keyword evidence="2 6" id="KW-0812">Transmembrane</keyword>
<feature type="transmembrane region" description="Helical" evidence="6">
    <location>
        <begin position="162"/>
        <end position="181"/>
    </location>
</feature>
<dbReference type="InterPro" id="IPR007016">
    <property type="entry name" value="O-antigen_ligase-rel_domated"/>
</dbReference>
<evidence type="ECO:0000259" key="7">
    <source>
        <dbReference type="Pfam" id="PF04932"/>
    </source>
</evidence>
<keyword evidence="5" id="KW-0802">TPR repeat</keyword>
<evidence type="ECO:0000256" key="3">
    <source>
        <dbReference type="ARBA" id="ARBA00022989"/>
    </source>
</evidence>
<dbReference type="Proteomes" id="UP000653730">
    <property type="component" value="Unassembled WGS sequence"/>
</dbReference>
<accession>A0A926JWB6</accession>
<comment type="subcellular location">
    <subcellularLocation>
        <location evidence="1">Membrane</location>
        <topology evidence="1">Multi-pass membrane protein</topology>
    </subcellularLocation>
</comment>
<feature type="transmembrane region" description="Helical" evidence="6">
    <location>
        <begin position="40"/>
        <end position="60"/>
    </location>
</feature>
<feature type="transmembrane region" description="Helical" evidence="6">
    <location>
        <begin position="229"/>
        <end position="247"/>
    </location>
</feature>
<dbReference type="GO" id="GO:0016874">
    <property type="term" value="F:ligase activity"/>
    <property type="evidence" value="ECO:0007669"/>
    <property type="project" value="UniProtKB-KW"/>
</dbReference>
<dbReference type="GO" id="GO:0016020">
    <property type="term" value="C:membrane"/>
    <property type="evidence" value="ECO:0007669"/>
    <property type="project" value="UniProtKB-SubCell"/>
</dbReference>
<evidence type="ECO:0000256" key="5">
    <source>
        <dbReference type="PROSITE-ProRule" id="PRU00339"/>
    </source>
</evidence>
<keyword evidence="4 6" id="KW-0472">Membrane</keyword>